<dbReference type="Proteomes" id="UP000006329">
    <property type="component" value="Unassembled WGS sequence"/>
</dbReference>
<sequence length="192" mass="21138">MAQTLEKISSLESNQNESVPANNEYPFPHKPDGSPDLEGCVRRYGELERTIDSLVSTADDKISEIRSTLVNQTEPLEKERVSLLDYLKANLKQENFPNGSKTIVLAAGEISKRSSKAVSVVPTVGEVLKKNHLIKFEKEAQAKFGGVFLKMKLEVSKSAIQANASAAKKLIGAEIEKRETLSIKPAKTEIQE</sequence>
<comment type="caution">
    <text evidence="2">The sequence shown here is derived from an EMBL/GenBank/DDBJ whole genome shotgun (WGS) entry which is preliminary data.</text>
</comment>
<evidence type="ECO:0000256" key="1">
    <source>
        <dbReference type="SAM" id="MobiDB-lite"/>
    </source>
</evidence>
<feature type="compositionally biased region" description="Basic and acidic residues" evidence="1">
    <location>
        <begin position="27"/>
        <end position="38"/>
    </location>
</feature>
<dbReference type="EMBL" id="AHON02000013">
    <property type="protein sequence ID" value="EKO35331.1"/>
    <property type="molecule type" value="Genomic_DNA"/>
</dbReference>
<organism evidence="2 3">
    <name type="scientific">Leptospira santarosai str. MOR084</name>
    <dbReference type="NCBI Taxonomy" id="1049984"/>
    <lineage>
        <taxon>Bacteria</taxon>
        <taxon>Pseudomonadati</taxon>
        <taxon>Spirochaetota</taxon>
        <taxon>Spirochaetia</taxon>
        <taxon>Leptospirales</taxon>
        <taxon>Leptospiraceae</taxon>
        <taxon>Leptospira</taxon>
    </lineage>
</organism>
<evidence type="ECO:0000313" key="3">
    <source>
        <dbReference type="Proteomes" id="UP000006329"/>
    </source>
</evidence>
<protein>
    <submittedName>
        <fullName evidence="2">Gam-like protein</fullName>
    </submittedName>
</protein>
<proteinExistence type="predicted"/>
<dbReference type="GO" id="GO:0042262">
    <property type="term" value="P:DNA protection"/>
    <property type="evidence" value="ECO:0007669"/>
    <property type="project" value="InterPro"/>
</dbReference>
<dbReference type="GeneID" id="29738737"/>
<name>A0A0E2BJ33_9LEPT</name>
<feature type="compositionally biased region" description="Polar residues" evidence="1">
    <location>
        <begin position="1"/>
        <end position="21"/>
    </location>
</feature>
<gene>
    <name evidence="2" type="ORF">LEP1GSC179_1205</name>
</gene>
<keyword evidence="3" id="KW-1185">Reference proteome</keyword>
<dbReference type="InterPro" id="IPR009951">
    <property type="entry name" value="Host-nuc_inhib_Gam"/>
</dbReference>
<accession>A0A0E2BJ33</accession>
<dbReference type="SUPFAM" id="SSF161266">
    <property type="entry name" value="Gam-like"/>
    <property type="match status" value="1"/>
</dbReference>
<evidence type="ECO:0000313" key="2">
    <source>
        <dbReference type="EMBL" id="EKO35331.1"/>
    </source>
</evidence>
<dbReference type="Pfam" id="PF07352">
    <property type="entry name" value="Phage_Mu_Gam"/>
    <property type="match status" value="1"/>
</dbReference>
<dbReference type="GO" id="GO:0003690">
    <property type="term" value="F:double-stranded DNA binding"/>
    <property type="evidence" value="ECO:0007669"/>
    <property type="project" value="InterPro"/>
</dbReference>
<dbReference type="AlphaFoldDB" id="A0A0E2BJ33"/>
<feature type="region of interest" description="Disordered" evidence="1">
    <location>
        <begin position="1"/>
        <end position="38"/>
    </location>
</feature>
<dbReference type="RefSeq" id="WP_004458371.1">
    <property type="nucleotide sequence ID" value="NZ_AHON02000013.1"/>
</dbReference>
<reference evidence="2" key="1">
    <citation type="submission" date="2012-10" db="EMBL/GenBank/DDBJ databases">
        <authorList>
            <person name="Harkins D.M."/>
            <person name="Durkin A.S."/>
            <person name="Brinkac L.M."/>
            <person name="Haft D.H."/>
            <person name="Selengut J.D."/>
            <person name="Sanka R."/>
            <person name="DePew J."/>
            <person name="Purushe J."/>
            <person name="Matthias M.A."/>
            <person name="Vinetz J.M."/>
            <person name="Sutton G.G."/>
            <person name="Nierman W.C."/>
            <person name="Fouts D.E."/>
        </authorList>
    </citation>
    <scope>NUCLEOTIDE SEQUENCE [LARGE SCALE GENOMIC DNA]</scope>
    <source>
        <strain evidence="2">MOR084</strain>
    </source>
</reference>